<dbReference type="InParanoid" id="G3GVE5"/>
<feature type="signal peptide" evidence="1">
    <location>
        <begin position="1"/>
        <end position="24"/>
    </location>
</feature>
<dbReference type="EMBL" id="JH000039">
    <property type="protein sequence ID" value="EGV95789.1"/>
    <property type="molecule type" value="Genomic_DNA"/>
</dbReference>
<gene>
    <name evidence="2" type="ORF">I79_001682</name>
</gene>
<name>G3GVE5_CRIGR</name>
<dbReference type="Proteomes" id="UP000001075">
    <property type="component" value="Unassembled WGS sequence"/>
</dbReference>
<evidence type="ECO:0000313" key="3">
    <source>
        <dbReference type="Proteomes" id="UP000001075"/>
    </source>
</evidence>
<feature type="chain" id="PRO_5003443973" evidence="1">
    <location>
        <begin position="25"/>
        <end position="52"/>
    </location>
</feature>
<sequence length="52" mass="5516">MSSTLLYHSPLWQGLLLGAVLVASKHLSPSSIVLGVKEHTSTTDILCGYSGF</sequence>
<dbReference type="AlphaFoldDB" id="G3GVE5"/>
<evidence type="ECO:0000256" key="1">
    <source>
        <dbReference type="SAM" id="SignalP"/>
    </source>
</evidence>
<proteinExistence type="predicted"/>
<evidence type="ECO:0000313" key="2">
    <source>
        <dbReference type="EMBL" id="EGV95789.1"/>
    </source>
</evidence>
<accession>G3GVE5</accession>
<organism evidence="2 3">
    <name type="scientific">Cricetulus griseus</name>
    <name type="common">Chinese hamster</name>
    <name type="synonym">Cricetulus barabensis griseus</name>
    <dbReference type="NCBI Taxonomy" id="10029"/>
    <lineage>
        <taxon>Eukaryota</taxon>
        <taxon>Metazoa</taxon>
        <taxon>Chordata</taxon>
        <taxon>Craniata</taxon>
        <taxon>Vertebrata</taxon>
        <taxon>Euteleostomi</taxon>
        <taxon>Mammalia</taxon>
        <taxon>Eutheria</taxon>
        <taxon>Euarchontoglires</taxon>
        <taxon>Glires</taxon>
        <taxon>Rodentia</taxon>
        <taxon>Myomorpha</taxon>
        <taxon>Muroidea</taxon>
        <taxon>Cricetidae</taxon>
        <taxon>Cricetinae</taxon>
        <taxon>Cricetulus</taxon>
    </lineage>
</organism>
<protein>
    <submittedName>
        <fullName evidence="2">Uncharacterized protein</fullName>
    </submittedName>
</protein>
<reference evidence="3" key="1">
    <citation type="journal article" date="2011" name="Nat. Biotechnol.">
        <title>The genomic sequence of the Chinese hamster ovary (CHO)-K1 cell line.</title>
        <authorList>
            <person name="Xu X."/>
            <person name="Nagarajan H."/>
            <person name="Lewis N.E."/>
            <person name="Pan S."/>
            <person name="Cai Z."/>
            <person name="Liu X."/>
            <person name="Chen W."/>
            <person name="Xie M."/>
            <person name="Wang W."/>
            <person name="Hammond S."/>
            <person name="Andersen M.R."/>
            <person name="Neff N."/>
            <person name="Passarelli B."/>
            <person name="Koh W."/>
            <person name="Fan H.C."/>
            <person name="Wang J."/>
            <person name="Gui Y."/>
            <person name="Lee K.H."/>
            <person name="Betenbaugh M.J."/>
            <person name="Quake S.R."/>
            <person name="Famili I."/>
            <person name="Palsson B.O."/>
            <person name="Wang J."/>
        </authorList>
    </citation>
    <scope>NUCLEOTIDE SEQUENCE [LARGE SCALE GENOMIC DNA]</scope>
    <source>
        <strain evidence="3">CHO K1 cell line</strain>
    </source>
</reference>
<keyword evidence="1" id="KW-0732">Signal</keyword>